<accession>A0A1D6KV43</accession>
<evidence type="ECO:0000313" key="1">
    <source>
        <dbReference type="EMBL" id="ONM06413.1"/>
    </source>
</evidence>
<reference evidence="1" key="1">
    <citation type="submission" date="2015-12" db="EMBL/GenBank/DDBJ databases">
        <title>Update maize B73 reference genome by single molecule sequencing technologies.</title>
        <authorList>
            <consortium name="Maize Genome Sequencing Project"/>
            <person name="Ware D."/>
        </authorList>
    </citation>
    <scope>NUCLEOTIDE SEQUENCE [LARGE SCALE GENOMIC DNA]</scope>
    <source>
        <tissue evidence="1">Seedling</tissue>
    </source>
</reference>
<dbReference type="EMBL" id="CM007647">
    <property type="protein sequence ID" value="ONM06413.1"/>
    <property type="molecule type" value="Genomic_DNA"/>
</dbReference>
<organism evidence="1">
    <name type="scientific">Zea mays</name>
    <name type="common">Maize</name>
    <dbReference type="NCBI Taxonomy" id="4577"/>
    <lineage>
        <taxon>Eukaryota</taxon>
        <taxon>Viridiplantae</taxon>
        <taxon>Streptophyta</taxon>
        <taxon>Embryophyta</taxon>
        <taxon>Tracheophyta</taxon>
        <taxon>Spermatophyta</taxon>
        <taxon>Magnoliopsida</taxon>
        <taxon>Liliopsida</taxon>
        <taxon>Poales</taxon>
        <taxon>Poaceae</taxon>
        <taxon>PACMAD clade</taxon>
        <taxon>Panicoideae</taxon>
        <taxon>Andropogonodae</taxon>
        <taxon>Andropogoneae</taxon>
        <taxon>Tripsacinae</taxon>
        <taxon>Zea</taxon>
    </lineage>
</organism>
<protein>
    <submittedName>
        <fullName evidence="1">Uncharacterized protein</fullName>
    </submittedName>
</protein>
<dbReference type="AlphaFoldDB" id="A0A1D6KV43"/>
<name>A0A1D6KV43_MAIZE</name>
<sequence length="145" mass="16483">MRGYEGCARRWLKLGRTRQRVWAIVGAKVGLWRCARPRRWRRGESLHHAAHVTKVRPHNLALKEPQSKPSHQDTPPFTLVLLLPMKQEHLHLAMVHSLYSSLSQLDSTNGCSCCKVSPSLAGWMTNDNPSLHHAMFGHSNIYVCS</sequence>
<gene>
    <name evidence="1" type="ORF">ZEAMMB73_Zm00001d032960</name>
</gene>
<proteinExistence type="predicted"/>